<reference evidence="9" key="3">
    <citation type="submission" date="2025-09" db="UniProtKB">
        <authorList>
            <consortium name="Ensembl"/>
        </authorList>
    </citation>
    <scope>IDENTIFICATION</scope>
</reference>
<dbReference type="PANTHER" id="PTHR14240:SF3">
    <property type="entry name" value="X-LINKED RETINITIS PIGMENTOSA GTPASE REGULATOR-INTERACTING PROTEIN 1"/>
    <property type="match status" value="1"/>
</dbReference>
<dbReference type="Pfam" id="PF11618">
    <property type="entry name" value="C2-C2_1"/>
    <property type="match status" value="1"/>
</dbReference>
<evidence type="ECO:0000256" key="5">
    <source>
        <dbReference type="ARBA" id="ARBA00023273"/>
    </source>
</evidence>
<dbReference type="InterPro" id="IPR021656">
    <property type="entry name" value="C2-C2_1"/>
</dbReference>
<dbReference type="SUPFAM" id="SSF49562">
    <property type="entry name" value="C2 domain (Calcium/lipid-binding domain, CaLB)"/>
    <property type="match status" value="2"/>
</dbReference>
<reference evidence="9" key="2">
    <citation type="submission" date="2025-08" db="UniProtKB">
        <authorList>
            <consortium name="Ensembl"/>
        </authorList>
    </citation>
    <scope>IDENTIFICATION</scope>
</reference>
<dbReference type="FunFam" id="2.60.40.150:FF:000073">
    <property type="entry name" value="protein fantom isoform X1"/>
    <property type="match status" value="1"/>
</dbReference>
<keyword evidence="5" id="KW-0966">Cell projection</keyword>
<comment type="similarity">
    <text evidence="2">Belongs to the RPGRIP1 family.</text>
</comment>
<feature type="coiled-coil region" evidence="6">
    <location>
        <begin position="280"/>
        <end position="423"/>
    </location>
</feature>
<feature type="compositionally biased region" description="Basic and acidic residues" evidence="7">
    <location>
        <begin position="7"/>
        <end position="16"/>
    </location>
</feature>
<dbReference type="HOGENOM" id="CLU_002108_1_0_1"/>
<evidence type="ECO:0000256" key="7">
    <source>
        <dbReference type="SAM" id="MobiDB-lite"/>
    </source>
</evidence>
<dbReference type="GO" id="GO:0046548">
    <property type="term" value="P:retinal rod cell development"/>
    <property type="evidence" value="ECO:0000318"/>
    <property type="project" value="GO_Central"/>
</dbReference>
<dbReference type="InterPro" id="IPR041091">
    <property type="entry name" value="RPGRIP1_C"/>
</dbReference>
<dbReference type="CDD" id="cd00030">
    <property type="entry name" value="C2"/>
    <property type="match status" value="1"/>
</dbReference>
<dbReference type="InterPro" id="IPR035892">
    <property type="entry name" value="C2_domain_sf"/>
</dbReference>
<dbReference type="Ensembl" id="ENSMODT00000035873.3">
    <property type="protein sequence ID" value="ENSMODP00000034287.2"/>
    <property type="gene ID" value="ENSMODG00000006568.4"/>
</dbReference>
<accession>F7GFH6</accession>
<dbReference type="FunCoup" id="F7GFH6">
    <property type="interactions" value="20"/>
</dbReference>
<dbReference type="AlphaFoldDB" id="F7GFH6"/>
<feature type="coiled-coil region" evidence="6">
    <location>
        <begin position="95"/>
        <end position="122"/>
    </location>
</feature>
<dbReference type="STRING" id="13616.ENSMODP00000034287"/>
<comment type="subcellular location">
    <subcellularLocation>
        <location evidence="1">Cell projection</location>
        <location evidence="1">Cilium</location>
    </subcellularLocation>
</comment>
<sequence>MRSLPLVDDKAGDMPIRKPSMVTSTQGRNIKSQLYLSKMSRKELEDNFSRLQEESLLMKELSWKQEDQIKRMKTKLLRLTADRRTSGEANRSSRNLKTEETIENLKDQVWQLQRHNEGLNNRLLMYKQQLQVQSSGRSPYSYVQPRIKTGRRKLHTSDAQILAKLKRGERRLNPNGSVSVFVCTSSRVQIMTNNTVKVDQQELSPRSPEKTWSKDEDSEEKSSLEHAQLYSAFRASIRENVELIQVMRLLHERSAALAAAKAQEADLQEVRAPPNQKILSAAYNDMLSQLEEFNKELKEKSKAVVNLEKQLSDMSVLRITVREFQERMEDLKRERSLLKNNHDRLLKNMLNSSNQPHWSTDLMKERLQQKVSHLQEQLDSEVAEKRKILLQLAKEQAENADLKQEVNQMLMKHKKEVEILQQKTNTHSISSQSESEFLQTSQEDYTKETQKEEEKTLSWAYNQMKVAHAETALELEKTKDMLFLQHQINKRYQNELEIVKIKADNSEREHKEEWEKLNQLLDLKNNRIQQLEAQLRDVAYGTLRFPLRPEMMPIRGENDVVDSLQLRQGENLFELHIHQASLSPAALSYAGDAQLASFCTYSFYDFEIHCTPLAEGPQPLYDFTSQYVVRTDSLFLSYLQGALFRIVLHQAVAIDHSILAVGCLRFDQVLETEEKVRGTAVLSGTNGEDFGTLDYWMRLRVPIAHCLWASSKRLKAQAYLSANVLGARKVQPEESRSEIFKLRNVLWVEIVRCCSLQSRRVGTQPSPYAIYQFFTFSDHDTPIIPASNHPHFGDRASFPVHMTLELDQYLRQTVLSIYVFDDNESELGWFLGKAQVPLQPLAQDKAIQGNFILSDPVGKPNGSIELKLDWESHYLSQESSLKPATQTVENYNKAPLSVDNYKEAPLFVENYITANRNIKDYSLKRKEKKPQAESYLKIKHVMCPGLLSYWEGGGVSVRDITTSFSLEVDQAFEQADEISEAQTTDSEDIIVTPLTQKGPKTNSDKICIEIVSLAFDPEAEVMSDESIQQVYVEYKFHDLPLSETETPVSLRKPRAGEDIHFHFSKVIDLNPVEHRDRRKFLFSMLQEKNPEQRQLKFIVVSDPEEQKNECQEVGYAYLELWQILDTGRDILEQEIDIVNPQDNATSIGKLKVSLQATDALHAIFREMNEDMHL</sequence>
<evidence type="ECO:0000256" key="3">
    <source>
        <dbReference type="ARBA" id="ARBA00023054"/>
    </source>
</evidence>
<evidence type="ECO:0000313" key="9">
    <source>
        <dbReference type="Ensembl" id="ENSMODP00000034287.2"/>
    </source>
</evidence>
<dbReference type="Bgee" id="ENSMODG00000006568">
    <property type="expression patterns" value="Expressed in spermatocyte and 15 other cell types or tissues"/>
</dbReference>
<evidence type="ECO:0000256" key="1">
    <source>
        <dbReference type="ARBA" id="ARBA00004138"/>
    </source>
</evidence>
<reference evidence="9 10" key="1">
    <citation type="journal article" date="2007" name="Nature">
        <title>Genome of the marsupial Monodelphis domestica reveals innovation in non-coding sequences.</title>
        <authorList>
            <person name="Mikkelsen T.S."/>
            <person name="Wakefield M.J."/>
            <person name="Aken B."/>
            <person name="Amemiya C.T."/>
            <person name="Chang J.L."/>
            <person name="Duke S."/>
            <person name="Garber M."/>
            <person name="Gentles A.J."/>
            <person name="Goodstadt L."/>
            <person name="Heger A."/>
            <person name="Jurka J."/>
            <person name="Kamal M."/>
            <person name="Mauceli E."/>
            <person name="Searle S.M."/>
            <person name="Sharpe T."/>
            <person name="Baker M.L."/>
            <person name="Batzer M.A."/>
            <person name="Benos P.V."/>
            <person name="Belov K."/>
            <person name="Clamp M."/>
            <person name="Cook A."/>
            <person name="Cuff J."/>
            <person name="Das R."/>
            <person name="Davidow L."/>
            <person name="Deakin J.E."/>
            <person name="Fazzari M.J."/>
            <person name="Glass J.L."/>
            <person name="Grabherr M."/>
            <person name="Greally J.M."/>
            <person name="Gu W."/>
            <person name="Hore T.A."/>
            <person name="Huttley G.A."/>
            <person name="Kleber M."/>
            <person name="Jirtle R.L."/>
            <person name="Koina E."/>
            <person name="Lee J.T."/>
            <person name="Mahony S."/>
            <person name="Marra M.A."/>
            <person name="Miller R.D."/>
            <person name="Nicholls R.D."/>
            <person name="Oda M."/>
            <person name="Papenfuss A.T."/>
            <person name="Parra Z.E."/>
            <person name="Pollock D.D."/>
            <person name="Ray D.A."/>
            <person name="Schein J.E."/>
            <person name="Speed T.P."/>
            <person name="Thompson K."/>
            <person name="VandeBerg J.L."/>
            <person name="Wade C.M."/>
            <person name="Walker J.A."/>
            <person name="Waters P.D."/>
            <person name="Webber C."/>
            <person name="Weidman J.R."/>
            <person name="Xie X."/>
            <person name="Zody M.C."/>
            <person name="Baldwin J."/>
            <person name="Abdouelleil A."/>
            <person name="Abdulkadir J."/>
            <person name="Abebe A."/>
            <person name="Abera B."/>
            <person name="Abreu J."/>
            <person name="Acer S.C."/>
            <person name="Aftuck L."/>
            <person name="Alexander A."/>
            <person name="An P."/>
            <person name="Anderson E."/>
            <person name="Anderson S."/>
            <person name="Arachi H."/>
            <person name="Azer M."/>
            <person name="Bachantsang P."/>
            <person name="Barry A."/>
            <person name="Bayul T."/>
            <person name="Berlin A."/>
            <person name="Bessette D."/>
            <person name="Bloom T."/>
            <person name="Bloom T."/>
            <person name="Boguslavskiy L."/>
            <person name="Bonnet C."/>
            <person name="Boukhgalter B."/>
            <person name="Bourzgui I."/>
            <person name="Brown A."/>
            <person name="Cahill P."/>
            <person name="Channer S."/>
            <person name="Cheshatsang Y."/>
            <person name="Chuda L."/>
            <person name="Citroen M."/>
            <person name="Collymore A."/>
            <person name="Cooke P."/>
            <person name="Costello M."/>
            <person name="D'Aco K."/>
            <person name="Daza R."/>
            <person name="De Haan G."/>
            <person name="DeGray S."/>
            <person name="DeMaso C."/>
            <person name="Dhargay N."/>
            <person name="Dooley K."/>
            <person name="Dooley E."/>
            <person name="Doricent M."/>
            <person name="Dorje P."/>
            <person name="Dorjee K."/>
            <person name="Dupes A."/>
            <person name="Elong R."/>
            <person name="Falk J."/>
            <person name="Farina A."/>
            <person name="Faro S."/>
            <person name="Ferguson D."/>
            <person name="Fisher S."/>
            <person name="Foley C.D."/>
            <person name="Franke A."/>
            <person name="Friedrich D."/>
            <person name="Gadbois L."/>
            <person name="Gearin G."/>
            <person name="Gearin C.R."/>
            <person name="Giannoukos G."/>
            <person name="Goode T."/>
            <person name="Graham J."/>
            <person name="Grandbois E."/>
            <person name="Grewal S."/>
            <person name="Gyaltsen K."/>
            <person name="Hafez N."/>
            <person name="Hagos B."/>
            <person name="Hall J."/>
            <person name="Henson C."/>
            <person name="Hollinger A."/>
            <person name="Honan T."/>
            <person name="Huard M.D."/>
            <person name="Hughes L."/>
            <person name="Hurhula B."/>
            <person name="Husby M.E."/>
            <person name="Kamat A."/>
            <person name="Kanga B."/>
            <person name="Kashin S."/>
            <person name="Khazanovich D."/>
            <person name="Kisner P."/>
            <person name="Lance K."/>
            <person name="Lara M."/>
            <person name="Lee W."/>
            <person name="Lennon N."/>
            <person name="Letendre F."/>
            <person name="LeVine R."/>
            <person name="Lipovsky A."/>
            <person name="Liu X."/>
            <person name="Liu J."/>
            <person name="Liu S."/>
            <person name="Lokyitsang T."/>
            <person name="Lokyitsang Y."/>
            <person name="Lubonja R."/>
            <person name="Lui A."/>
            <person name="MacDonald P."/>
            <person name="Magnisalis V."/>
            <person name="Maru K."/>
            <person name="Matthews C."/>
            <person name="McCusker W."/>
            <person name="McDonough S."/>
            <person name="Mehta T."/>
            <person name="Meldrim J."/>
            <person name="Meneus L."/>
            <person name="Mihai O."/>
            <person name="Mihalev A."/>
            <person name="Mihova T."/>
            <person name="Mittelman R."/>
            <person name="Mlenga V."/>
            <person name="Montmayeur A."/>
            <person name="Mulrain L."/>
            <person name="Navidi A."/>
            <person name="Naylor J."/>
            <person name="Negash T."/>
            <person name="Nguyen T."/>
            <person name="Nguyen N."/>
            <person name="Nicol R."/>
            <person name="Norbu C."/>
            <person name="Norbu N."/>
            <person name="Novod N."/>
            <person name="O'Neill B."/>
            <person name="Osman S."/>
            <person name="Markiewicz E."/>
            <person name="Oyono O.L."/>
            <person name="Patti C."/>
            <person name="Phunkhang P."/>
            <person name="Pierre F."/>
            <person name="Priest M."/>
            <person name="Raghuraman S."/>
            <person name="Rege F."/>
            <person name="Reyes R."/>
            <person name="Rise C."/>
            <person name="Rogov P."/>
            <person name="Ross K."/>
            <person name="Ryan E."/>
            <person name="Settipalli S."/>
            <person name="Shea T."/>
            <person name="Sherpa N."/>
            <person name="Shi L."/>
            <person name="Shih D."/>
            <person name="Sparrow T."/>
            <person name="Spaulding J."/>
            <person name="Stalker J."/>
            <person name="Stange-Thomann N."/>
            <person name="Stavropoulos S."/>
            <person name="Stone C."/>
            <person name="Strader C."/>
            <person name="Tesfaye S."/>
            <person name="Thomson T."/>
            <person name="Thoulutsang Y."/>
            <person name="Thoulutsang D."/>
            <person name="Topham K."/>
            <person name="Topping I."/>
            <person name="Tsamla T."/>
            <person name="Vassiliev H."/>
            <person name="Vo A."/>
            <person name="Wangchuk T."/>
            <person name="Wangdi T."/>
            <person name="Weiand M."/>
            <person name="Wilkinson J."/>
            <person name="Wilson A."/>
            <person name="Yadav S."/>
            <person name="Young G."/>
            <person name="Yu Q."/>
            <person name="Zembek L."/>
            <person name="Zhong D."/>
            <person name="Zimmer A."/>
            <person name="Zwirko Z."/>
            <person name="Jaffe D.B."/>
            <person name="Alvarez P."/>
            <person name="Brockman W."/>
            <person name="Butler J."/>
            <person name="Chin C."/>
            <person name="Gnerre S."/>
            <person name="MacCallum I."/>
            <person name="Graves J.A."/>
            <person name="Ponting C.P."/>
            <person name="Breen M."/>
            <person name="Samollow P.B."/>
            <person name="Lander E.S."/>
            <person name="Lindblad-Toh K."/>
        </authorList>
    </citation>
    <scope>NUCLEOTIDE SEQUENCE [LARGE SCALE GENOMIC DNA]</scope>
</reference>
<protein>
    <recommendedName>
        <fullName evidence="8">C2 domain-containing protein</fullName>
    </recommendedName>
</protein>
<evidence type="ECO:0000313" key="10">
    <source>
        <dbReference type="Proteomes" id="UP000002280"/>
    </source>
</evidence>
<dbReference type="Pfam" id="PF00168">
    <property type="entry name" value="C2"/>
    <property type="match status" value="1"/>
</dbReference>
<dbReference type="GO" id="GO:0032391">
    <property type="term" value="C:photoreceptor connecting cilium"/>
    <property type="evidence" value="ECO:0000318"/>
    <property type="project" value="GO_Central"/>
</dbReference>
<feature type="region of interest" description="Disordered" evidence="7">
    <location>
        <begin position="1"/>
        <end position="25"/>
    </location>
</feature>
<dbReference type="InterPro" id="IPR000008">
    <property type="entry name" value="C2_dom"/>
</dbReference>
<dbReference type="GO" id="GO:0005856">
    <property type="term" value="C:cytoskeleton"/>
    <property type="evidence" value="ECO:0007669"/>
    <property type="project" value="UniProtKB-ARBA"/>
</dbReference>
<evidence type="ECO:0000256" key="2">
    <source>
        <dbReference type="ARBA" id="ARBA00006042"/>
    </source>
</evidence>
<evidence type="ECO:0000256" key="6">
    <source>
        <dbReference type="SAM" id="Coils"/>
    </source>
</evidence>
<feature type="compositionally biased region" description="Basic and acidic residues" evidence="7">
    <location>
        <begin position="207"/>
        <end position="223"/>
    </location>
</feature>
<evidence type="ECO:0000256" key="4">
    <source>
        <dbReference type="ARBA" id="ARBA00023069"/>
    </source>
</evidence>
<evidence type="ECO:0000259" key="8">
    <source>
        <dbReference type="PROSITE" id="PS50004"/>
    </source>
</evidence>
<dbReference type="InParanoid" id="F7GFH6"/>
<feature type="domain" description="C2" evidence="8">
    <location>
        <begin position="724"/>
        <end position="851"/>
    </location>
</feature>
<dbReference type="InterPro" id="IPR031139">
    <property type="entry name" value="RPGRIP1_fam"/>
</dbReference>
<dbReference type="PROSITE" id="PS50004">
    <property type="entry name" value="C2"/>
    <property type="match status" value="1"/>
</dbReference>
<dbReference type="PANTHER" id="PTHR14240">
    <property type="entry name" value="RETINITIS PIGMENTOSA GTPASE REGULATOR-INTERACTING PROTEIN"/>
    <property type="match status" value="1"/>
</dbReference>
<keyword evidence="3 6" id="KW-0175">Coiled coil</keyword>
<dbReference type="eggNOG" id="ENOG502R3GU">
    <property type="taxonomic scope" value="Eukaryota"/>
</dbReference>
<dbReference type="Pfam" id="PF18111">
    <property type="entry name" value="RPGR1_C"/>
    <property type="match status" value="1"/>
</dbReference>
<dbReference type="Proteomes" id="UP000002280">
    <property type="component" value="Chromosome 1"/>
</dbReference>
<proteinExistence type="inferred from homology"/>
<dbReference type="GO" id="GO:1905515">
    <property type="term" value="P:non-motile cilium assembly"/>
    <property type="evidence" value="ECO:0000318"/>
    <property type="project" value="GO_Central"/>
</dbReference>
<dbReference type="Gene3D" id="2.60.40.150">
    <property type="entry name" value="C2 domain"/>
    <property type="match status" value="3"/>
</dbReference>
<feature type="coiled-coil region" evidence="6">
    <location>
        <begin position="489"/>
        <end position="534"/>
    </location>
</feature>
<keyword evidence="10" id="KW-1185">Reference proteome</keyword>
<name>F7GFH6_MONDO</name>
<feature type="region of interest" description="Disordered" evidence="7">
    <location>
        <begin position="197"/>
        <end position="223"/>
    </location>
</feature>
<organism evidence="9 10">
    <name type="scientific">Monodelphis domestica</name>
    <name type="common">Gray short-tailed opossum</name>
    <dbReference type="NCBI Taxonomy" id="13616"/>
    <lineage>
        <taxon>Eukaryota</taxon>
        <taxon>Metazoa</taxon>
        <taxon>Chordata</taxon>
        <taxon>Craniata</taxon>
        <taxon>Vertebrata</taxon>
        <taxon>Euteleostomi</taxon>
        <taxon>Mammalia</taxon>
        <taxon>Metatheria</taxon>
        <taxon>Didelphimorphia</taxon>
        <taxon>Didelphidae</taxon>
        <taxon>Monodelphis</taxon>
    </lineage>
</organism>
<dbReference type="GeneTree" id="ENSGT00520000055620"/>
<keyword evidence="4" id="KW-0969">Cilium</keyword>